<reference evidence="2" key="1">
    <citation type="journal article" date="2022" name="Mol. Ecol. Resour.">
        <title>The genomes of chicory, endive, great burdock and yacon provide insights into Asteraceae palaeo-polyploidization history and plant inulin production.</title>
        <authorList>
            <person name="Fan W."/>
            <person name="Wang S."/>
            <person name="Wang H."/>
            <person name="Wang A."/>
            <person name="Jiang F."/>
            <person name="Liu H."/>
            <person name="Zhao H."/>
            <person name="Xu D."/>
            <person name="Zhang Y."/>
        </authorList>
    </citation>
    <scope>NUCLEOTIDE SEQUENCE [LARGE SCALE GENOMIC DNA]</scope>
    <source>
        <strain evidence="2">cv. Niubang</strain>
    </source>
</reference>
<gene>
    <name evidence="1" type="ORF">L6452_16713</name>
</gene>
<keyword evidence="2" id="KW-1185">Reference proteome</keyword>
<sequence>MRRIVYVIVPIFRVGKAQAQNPARENVRRPCLRNLNGLENVEEKQGKESIPEVLLGWVRWKARQWHPLGFVGGVAAGASTGVSLVVC</sequence>
<evidence type="ECO:0000313" key="1">
    <source>
        <dbReference type="EMBL" id="KAI3728085.1"/>
    </source>
</evidence>
<dbReference type="Proteomes" id="UP001055879">
    <property type="component" value="Linkage Group LG05"/>
</dbReference>
<organism evidence="1 2">
    <name type="scientific">Arctium lappa</name>
    <name type="common">Greater burdock</name>
    <name type="synonym">Lappa major</name>
    <dbReference type="NCBI Taxonomy" id="4217"/>
    <lineage>
        <taxon>Eukaryota</taxon>
        <taxon>Viridiplantae</taxon>
        <taxon>Streptophyta</taxon>
        <taxon>Embryophyta</taxon>
        <taxon>Tracheophyta</taxon>
        <taxon>Spermatophyta</taxon>
        <taxon>Magnoliopsida</taxon>
        <taxon>eudicotyledons</taxon>
        <taxon>Gunneridae</taxon>
        <taxon>Pentapetalae</taxon>
        <taxon>asterids</taxon>
        <taxon>campanulids</taxon>
        <taxon>Asterales</taxon>
        <taxon>Asteraceae</taxon>
        <taxon>Carduoideae</taxon>
        <taxon>Cardueae</taxon>
        <taxon>Arctiinae</taxon>
        <taxon>Arctium</taxon>
    </lineage>
</organism>
<evidence type="ECO:0000313" key="2">
    <source>
        <dbReference type="Proteomes" id="UP001055879"/>
    </source>
</evidence>
<comment type="caution">
    <text evidence="1">The sequence shown here is derived from an EMBL/GenBank/DDBJ whole genome shotgun (WGS) entry which is preliminary data.</text>
</comment>
<reference evidence="1 2" key="2">
    <citation type="journal article" date="2022" name="Mol. Ecol. Resour.">
        <title>The genomes of chicory, endive, great burdock and yacon provide insights into Asteraceae paleo-polyploidization history and plant inulin production.</title>
        <authorList>
            <person name="Fan W."/>
            <person name="Wang S."/>
            <person name="Wang H."/>
            <person name="Wang A."/>
            <person name="Jiang F."/>
            <person name="Liu H."/>
            <person name="Zhao H."/>
            <person name="Xu D."/>
            <person name="Zhang Y."/>
        </authorList>
    </citation>
    <scope>NUCLEOTIDE SEQUENCE [LARGE SCALE GENOMIC DNA]</scope>
    <source>
        <strain evidence="2">cv. Niubang</strain>
    </source>
</reference>
<name>A0ACB9C1J2_ARCLA</name>
<protein>
    <submittedName>
        <fullName evidence="1">Uncharacterized protein</fullName>
    </submittedName>
</protein>
<proteinExistence type="predicted"/>
<dbReference type="EMBL" id="CM042051">
    <property type="protein sequence ID" value="KAI3728085.1"/>
    <property type="molecule type" value="Genomic_DNA"/>
</dbReference>
<accession>A0ACB9C1J2</accession>